<dbReference type="EMBL" id="AP019537">
    <property type="protein sequence ID" value="BBJ03019.1"/>
    <property type="molecule type" value="Genomic_DNA"/>
</dbReference>
<proteinExistence type="predicted"/>
<sequence>MLFMIVGSCTDFLHSLGAVFIQSVAVVSHDSTAKVTPCRRVPGFTPQVASCSGRSVMERGLWVMPCAGFL</sequence>
<reference evidence="1" key="1">
    <citation type="submission" date="2019-03" db="EMBL/GenBank/DDBJ databases">
        <title>Whole genome analysis of nitrate-reducing bacteria Marinobacter hydrocarbonoclasticus YB03.</title>
        <authorList>
            <person name="Azam A.H."/>
            <person name="Yuk S.R."/>
            <person name="Kamarisima K."/>
            <person name="Miyanaga K."/>
            <person name="Tanji Y."/>
        </authorList>
    </citation>
    <scope>NUCLEOTIDE SEQUENCE</scope>
    <source>
        <strain evidence="1">YB03</strain>
    </source>
</reference>
<dbReference type="AlphaFoldDB" id="A0A455W1L7"/>
<protein>
    <submittedName>
        <fullName evidence="1">Uncharacterized protein</fullName>
    </submittedName>
</protein>
<organism evidence="1">
    <name type="scientific">Marinobacter nauticus</name>
    <name type="common">Marinobacter hydrocarbonoclasticus</name>
    <name type="synonym">Marinobacter aquaeolei</name>
    <dbReference type="NCBI Taxonomy" id="2743"/>
    <lineage>
        <taxon>Bacteria</taxon>
        <taxon>Pseudomonadati</taxon>
        <taxon>Pseudomonadota</taxon>
        <taxon>Gammaproteobacteria</taxon>
        <taxon>Pseudomonadales</taxon>
        <taxon>Marinobacteraceae</taxon>
        <taxon>Marinobacter</taxon>
    </lineage>
</organism>
<accession>A0A455W1L7</accession>
<evidence type="ECO:0000313" key="1">
    <source>
        <dbReference type="EMBL" id="BBJ03019.1"/>
    </source>
</evidence>
<gene>
    <name evidence="1" type="ORF">YBY_08670</name>
</gene>
<name>A0A455W1L7_MARNT</name>